<sequence>MVYVNSKKFACESCIKGHRSSSCHHTDRPLFEIKKKGRPVSQCQKCRELRQAKRVHSKCTCNEKEDSVTPGESSKTPLGTKPKRFIPIVPALPNGLQDVLKGSRISTSLPADARQRVDSLLNPCNCRSLWKCKCRTSESPTARSQQNGLDALILAAEMFDKEASTSVTNTPSPRSTSKRISSRPSSPSNQTSHKRTKHVKLDSSSPGPHLAPIFLDTLSPSTSSPLPPIPKFETMPSMSTITSLAGSGCTCGVQCACPGCIEHRGPSHASKERRNCADGCGTCVDHTSGIALPGSTASSSTTNILDRFFARAAALPAPPANRRMGVGVELDPMNVMVYPEAALVATERALAFGLVTIPKLECCGGRCGCGEGMCGCGKACDGCCQDHLASAARAEEKRAATAVEVRSPIPQESLPVAPVRSCCAGKAAVAA</sequence>
<dbReference type="SMART" id="SM01090">
    <property type="entry name" value="Copper-fist"/>
    <property type="match status" value="1"/>
</dbReference>
<comment type="subcellular location">
    <subcellularLocation>
        <location evidence="1">Nucleus</location>
    </subcellularLocation>
</comment>
<dbReference type="AlphaFoldDB" id="A0A9P3PJH1"/>
<dbReference type="GO" id="GO:0000978">
    <property type="term" value="F:RNA polymerase II cis-regulatory region sequence-specific DNA binding"/>
    <property type="evidence" value="ECO:0007669"/>
    <property type="project" value="TreeGrafter"/>
</dbReference>
<dbReference type="PANTHER" id="PTHR28088">
    <property type="entry name" value="TRANSCRIPTIONAL ACTIVATOR HAA1-RELATED"/>
    <property type="match status" value="1"/>
</dbReference>
<comment type="caution">
    <text evidence="10">The sequence shown here is derived from an EMBL/GenBank/DDBJ whole genome shotgun (WGS) entry which is preliminary data.</text>
</comment>
<keyword evidence="2" id="KW-0479">Metal-binding</keyword>
<dbReference type="FunFam" id="3.90.430.10:FF:000001">
    <property type="entry name" value="Copper fist DNA-binding protein"/>
    <property type="match status" value="1"/>
</dbReference>
<keyword evidence="11" id="KW-1185">Reference proteome</keyword>
<dbReference type="GO" id="GO:0005507">
    <property type="term" value="F:copper ion binding"/>
    <property type="evidence" value="ECO:0007669"/>
    <property type="project" value="InterPro"/>
</dbReference>
<keyword evidence="7" id="KW-0539">Nucleus</keyword>
<dbReference type="Proteomes" id="UP001063166">
    <property type="component" value="Unassembled WGS sequence"/>
</dbReference>
<dbReference type="InterPro" id="IPR051763">
    <property type="entry name" value="Copper_Homeo_Regul"/>
</dbReference>
<evidence type="ECO:0000256" key="7">
    <source>
        <dbReference type="ARBA" id="ARBA00023242"/>
    </source>
</evidence>
<dbReference type="GO" id="GO:0000981">
    <property type="term" value="F:DNA-binding transcription factor activity, RNA polymerase II-specific"/>
    <property type="evidence" value="ECO:0007669"/>
    <property type="project" value="TreeGrafter"/>
</dbReference>
<dbReference type="InterPro" id="IPR036395">
    <property type="entry name" value="Cu_fist_DNA-bd_dom_sf"/>
</dbReference>
<feature type="region of interest" description="Disordered" evidence="8">
    <location>
        <begin position="63"/>
        <end position="82"/>
    </location>
</feature>
<dbReference type="Gene3D" id="3.90.430.10">
    <property type="entry name" value="Copper fist DNA-binding domain"/>
    <property type="match status" value="1"/>
</dbReference>
<evidence type="ECO:0000256" key="1">
    <source>
        <dbReference type="ARBA" id="ARBA00004123"/>
    </source>
</evidence>
<dbReference type="GO" id="GO:0006879">
    <property type="term" value="P:intracellular iron ion homeostasis"/>
    <property type="evidence" value="ECO:0007669"/>
    <property type="project" value="TreeGrafter"/>
</dbReference>
<dbReference type="GO" id="GO:0045944">
    <property type="term" value="P:positive regulation of transcription by RNA polymerase II"/>
    <property type="evidence" value="ECO:0007669"/>
    <property type="project" value="TreeGrafter"/>
</dbReference>
<dbReference type="InterPro" id="IPR001083">
    <property type="entry name" value="Cu_fist_DNA-bd_dom"/>
</dbReference>
<evidence type="ECO:0000256" key="3">
    <source>
        <dbReference type="ARBA" id="ARBA00022833"/>
    </source>
</evidence>
<evidence type="ECO:0000256" key="4">
    <source>
        <dbReference type="ARBA" id="ARBA00023008"/>
    </source>
</evidence>
<evidence type="ECO:0000256" key="5">
    <source>
        <dbReference type="ARBA" id="ARBA00023015"/>
    </source>
</evidence>
<gene>
    <name evidence="10" type="primary">CUP2</name>
    <name evidence="10" type="ORF">LshimejAT787_0308720</name>
</gene>
<protein>
    <submittedName>
        <fullName evidence="10">Copper-fist</fullName>
    </submittedName>
</protein>
<dbReference type="SMART" id="SM00412">
    <property type="entry name" value="Cu_FIST"/>
    <property type="match status" value="1"/>
</dbReference>
<keyword evidence="4" id="KW-0186">Copper</keyword>
<dbReference type="PANTHER" id="PTHR28088:SF5">
    <property type="entry name" value="TRANSCRIPTIONAL ACTIVATOR HAA1-RELATED"/>
    <property type="match status" value="1"/>
</dbReference>
<proteinExistence type="predicted"/>
<reference evidence="10" key="1">
    <citation type="submission" date="2022-07" db="EMBL/GenBank/DDBJ databases">
        <title>The genome of Lyophyllum shimeji provides insight into the initial evolution of ectomycorrhizal fungal genome.</title>
        <authorList>
            <person name="Kobayashi Y."/>
            <person name="Shibata T."/>
            <person name="Hirakawa H."/>
            <person name="Shigenobu S."/>
            <person name="Nishiyama T."/>
            <person name="Yamada A."/>
            <person name="Hasebe M."/>
            <person name="Kawaguchi M."/>
        </authorList>
    </citation>
    <scope>NUCLEOTIDE SEQUENCE</scope>
    <source>
        <strain evidence="10">AT787</strain>
    </source>
</reference>
<dbReference type="PRINTS" id="PR00617">
    <property type="entry name" value="COPPERFIST"/>
</dbReference>
<keyword evidence="6" id="KW-0804">Transcription</keyword>
<dbReference type="OrthoDB" id="5600085at2759"/>
<evidence type="ECO:0000259" key="9">
    <source>
        <dbReference type="PROSITE" id="PS50073"/>
    </source>
</evidence>
<dbReference type="EMBL" id="BRPK01000003">
    <property type="protein sequence ID" value="GLB36584.1"/>
    <property type="molecule type" value="Genomic_DNA"/>
</dbReference>
<keyword evidence="3" id="KW-0862">Zinc</keyword>
<evidence type="ECO:0000313" key="10">
    <source>
        <dbReference type="EMBL" id="GLB36584.1"/>
    </source>
</evidence>
<dbReference type="PROSITE" id="PS50073">
    <property type="entry name" value="COPPER_FIST_2"/>
    <property type="match status" value="1"/>
</dbReference>
<feature type="region of interest" description="Disordered" evidence="8">
    <location>
        <begin position="162"/>
        <end position="212"/>
    </location>
</feature>
<evidence type="ECO:0000256" key="8">
    <source>
        <dbReference type="SAM" id="MobiDB-lite"/>
    </source>
</evidence>
<dbReference type="GO" id="GO:0005634">
    <property type="term" value="C:nucleus"/>
    <property type="evidence" value="ECO:0007669"/>
    <property type="project" value="UniProtKB-SubCell"/>
</dbReference>
<feature type="compositionally biased region" description="Low complexity" evidence="8">
    <location>
        <begin position="182"/>
        <end position="191"/>
    </location>
</feature>
<keyword evidence="5" id="KW-0805">Transcription regulation</keyword>
<dbReference type="GO" id="GO:0006878">
    <property type="term" value="P:intracellular copper ion homeostasis"/>
    <property type="evidence" value="ECO:0007669"/>
    <property type="project" value="TreeGrafter"/>
</dbReference>
<evidence type="ECO:0000313" key="11">
    <source>
        <dbReference type="Proteomes" id="UP001063166"/>
    </source>
</evidence>
<name>A0A9P3PJH1_LYOSH</name>
<evidence type="ECO:0000256" key="2">
    <source>
        <dbReference type="ARBA" id="ARBA00022723"/>
    </source>
</evidence>
<dbReference type="Pfam" id="PF00649">
    <property type="entry name" value="Copper-fist"/>
    <property type="match status" value="1"/>
</dbReference>
<organism evidence="10 11">
    <name type="scientific">Lyophyllum shimeji</name>
    <name type="common">Hon-shimeji</name>
    <name type="synonym">Tricholoma shimeji</name>
    <dbReference type="NCBI Taxonomy" id="47721"/>
    <lineage>
        <taxon>Eukaryota</taxon>
        <taxon>Fungi</taxon>
        <taxon>Dikarya</taxon>
        <taxon>Basidiomycota</taxon>
        <taxon>Agaricomycotina</taxon>
        <taxon>Agaricomycetes</taxon>
        <taxon>Agaricomycetidae</taxon>
        <taxon>Agaricales</taxon>
        <taxon>Tricholomatineae</taxon>
        <taxon>Lyophyllaceae</taxon>
        <taxon>Lyophyllum</taxon>
    </lineage>
</organism>
<evidence type="ECO:0000256" key="6">
    <source>
        <dbReference type="ARBA" id="ARBA00023163"/>
    </source>
</evidence>
<dbReference type="SUPFAM" id="SSF57879">
    <property type="entry name" value="Zinc domain conserved in yeast copper-regulated transcription factors"/>
    <property type="match status" value="1"/>
</dbReference>
<feature type="domain" description="Copper-fist" evidence="9">
    <location>
        <begin position="1"/>
        <end position="40"/>
    </location>
</feature>
<accession>A0A9P3PJH1</accession>